<organism evidence="1 2">
    <name type="scientific">Hoeflea prorocentri</name>
    <dbReference type="NCBI Taxonomy" id="1922333"/>
    <lineage>
        <taxon>Bacteria</taxon>
        <taxon>Pseudomonadati</taxon>
        <taxon>Pseudomonadota</taxon>
        <taxon>Alphaproteobacteria</taxon>
        <taxon>Hyphomicrobiales</taxon>
        <taxon>Rhizobiaceae</taxon>
        <taxon>Hoeflea</taxon>
    </lineage>
</organism>
<dbReference type="RefSeq" id="WP_267992616.1">
    <property type="nucleotide sequence ID" value="NZ_JAPJZI010000001.1"/>
</dbReference>
<evidence type="ECO:0000313" key="2">
    <source>
        <dbReference type="Proteomes" id="UP001151234"/>
    </source>
</evidence>
<name>A0A9X3UPG9_9HYPH</name>
<comment type="caution">
    <text evidence="1">The sequence shown here is derived from an EMBL/GenBank/DDBJ whole genome shotgun (WGS) entry which is preliminary data.</text>
</comment>
<gene>
    <name evidence="1" type="ORF">OQ273_19655</name>
</gene>
<sequence length="282" mass="30853">MSETSVQPLSHGGSSLSIYRDAPSWDNKRTAALGKLKIGSVADGVELFLLAAATLRAEGFEALLGPMEGDTWHSYRAVTESDGSPAFLMEPTSGDHDVAALGEAGFDQIDHYVSMRVATKNAIGTEPENPDGIDVVNWDGESPEAFFGEVYDFSVSGFAANAYYKPITREAFLGLYMPYVPFLRRELIFFARAPGNRLAGFLFGIPDYSQGPDTKTAILKTYASGQRGVGHLLADAFHRKALETGFDTVIHALMHADNVSRERSRMHGAEVFRRYTLFGRVL</sequence>
<proteinExistence type="predicted"/>
<protein>
    <recommendedName>
        <fullName evidence="3">N-acetyltransferase domain-containing protein</fullName>
    </recommendedName>
</protein>
<evidence type="ECO:0000313" key="1">
    <source>
        <dbReference type="EMBL" id="MDA5400799.1"/>
    </source>
</evidence>
<dbReference type="AlphaFoldDB" id="A0A9X3UPG9"/>
<keyword evidence="2" id="KW-1185">Reference proteome</keyword>
<dbReference type="EMBL" id="JAPJZI010000001">
    <property type="protein sequence ID" value="MDA5400799.1"/>
    <property type="molecule type" value="Genomic_DNA"/>
</dbReference>
<reference evidence="1" key="1">
    <citation type="submission" date="2022-11" db="EMBL/GenBank/DDBJ databases">
        <title>Draft genome sequence of Hoeflea poritis E7-10 and Hoeflea prorocentri PM5-8, separated from scleractinian coral Porites lutea and marine dinoflagellate.</title>
        <authorList>
            <person name="Zhang G."/>
            <person name="Wei Q."/>
            <person name="Cai L."/>
        </authorList>
    </citation>
    <scope>NUCLEOTIDE SEQUENCE</scope>
    <source>
        <strain evidence="1">PM5-8</strain>
    </source>
</reference>
<accession>A0A9X3UPG9</accession>
<dbReference type="Proteomes" id="UP001151234">
    <property type="component" value="Unassembled WGS sequence"/>
</dbReference>
<evidence type="ECO:0008006" key="3">
    <source>
        <dbReference type="Google" id="ProtNLM"/>
    </source>
</evidence>